<comment type="caution">
    <text evidence="1">The sequence shown here is derived from an EMBL/GenBank/DDBJ whole genome shotgun (WGS) entry which is preliminary data.</text>
</comment>
<evidence type="ECO:0000313" key="1">
    <source>
        <dbReference type="EMBL" id="MED6291523.1"/>
    </source>
</evidence>
<organism evidence="1 2">
    <name type="scientific">Characodon lateralis</name>
    <dbReference type="NCBI Taxonomy" id="208331"/>
    <lineage>
        <taxon>Eukaryota</taxon>
        <taxon>Metazoa</taxon>
        <taxon>Chordata</taxon>
        <taxon>Craniata</taxon>
        <taxon>Vertebrata</taxon>
        <taxon>Euteleostomi</taxon>
        <taxon>Actinopterygii</taxon>
        <taxon>Neopterygii</taxon>
        <taxon>Teleostei</taxon>
        <taxon>Neoteleostei</taxon>
        <taxon>Acanthomorphata</taxon>
        <taxon>Ovalentaria</taxon>
        <taxon>Atherinomorphae</taxon>
        <taxon>Cyprinodontiformes</taxon>
        <taxon>Goodeidae</taxon>
        <taxon>Characodon</taxon>
    </lineage>
</organism>
<evidence type="ECO:0000313" key="2">
    <source>
        <dbReference type="Proteomes" id="UP001352852"/>
    </source>
</evidence>
<keyword evidence="2" id="KW-1185">Reference proteome</keyword>
<reference evidence="1 2" key="1">
    <citation type="submission" date="2021-06" db="EMBL/GenBank/DDBJ databases">
        <authorList>
            <person name="Palmer J.M."/>
        </authorList>
    </citation>
    <scope>NUCLEOTIDE SEQUENCE [LARGE SCALE GENOMIC DNA]</scope>
    <source>
        <strain evidence="1 2">CL_MEX2019</strain>
        <tissue evidence="1">Muscle</tissue>
    </source>
</reference>
<accession>A0ABU7EYZ1</accession>
<dbReference type="Proteomes" id="UP001352852">
    <property type="component" value="Unassembled WGS sequence"/>
</dbReference>
<proteinExistence type="predicted"/>
<name>A0ABU7EYZ1_9TELE</name>
<protein>
    <submittedName>
        <fullName evidence="1">Uncharacterized protein</fullName>
    </submittedName>
</protein>
<sequence length="100" mass="11263">MPSTNCTSPALSEFFFTILDNPKVLQRSHFTHTIKCNIPFLSSCHLLTAVALSPHHSLPNSARPRQPLRTLSHPRCPQPMCVRWAQMWQKCPVVLEAVGC</sequence>
<dbReference type="EMBL" id="JAHUTJ010068299">
    <property type="protein sequence ID" value="MED6291523.1"/>
    <property type="molecule type" value="Genomic_DNA"/>
</dbReference>
<gene>
    <name evidence="1" type="ORF">CHARACLAT_024548</name>
</gene>